<dbReference type="InterPro" id="IPR045076">
    <property type="entry name" value="MutS"/>
</dbReference>
<dbReference type="PANTHER" id="PTHR11361">
    <property type="entry name" value="DNA MISMATCH REPAIR PROTEIN MUTS FAMILY MEMBER"/>
    <property type="match status" value="1"/>
</dbReference>
<dbReference type="FunFam" id="3.40.50.300:FF:000925">
    <property type="entry name" value="DNA mismatch repair protein MSH2"/>
    <property type="match status" value="1"/>
</dbReference>
<evidence type="ECO:0000256" key="9">
    <source>
        <dbReference type="ARBA" id="ARBA00023242"/>
    </source>
</evidence>
<dbReference type="GO" id="GO:0051053">
    <property type="term" value="P:negative regulation of DNA metabolic process"/>
    <property type="evidence" value="ECO:0007669"/>
    <property type="project" value="UniProtKB-ARBA"/>
</dbReference>
<dbReference type="Gene3D" id="3.40.1170.10">
    <property type="entry name" value="DNA repair protein MutS, domain I"/>
    <property type="match status" value="1"/>
</dbReference>
<dbReference type="FunFam" id="3.30.420.110:FF:000002">
    <property type="entry name" value="DNA mismatch repair protein"/>
    <property type="match status" value="1"/>
</dbReference>
<dbReference type="InterPro" id="IPR000432">
    <property type="entry name" value="DNA_mismatch_repair_MutS_C"/>
</dbReference>
<comment type="caution">
    <text evidence="12">The sequence shown here is derived from an EMBL/GenBank/DDBJ whole genome shotgun (WGS) entry which is preliminary data.</text>
</comment>
<accession>A0A835ALW9</accession>
<dbReference type="SMART" id="SM00534">
    <property type="entry name" value="MUTSac"/>
    <property type="match status" value="1"/>
</dbReference>
<keyword evidence="4" id="KW-0547">Nucleotide-binding</keyword>
<dbReference type="InterPro" id="IPR016151">
    <property type="entry name" value="DNA_mismatch_repair_MutS_N"/>
</dbReference>
<dbReference type="InterPro" id="IPR036678">
    <property type="entry name" value="MutS_con_dom_sf"/>
</dbReference>
<dbReference type="Pfam" id="PF00488">
    <property type="entry name" value="MutS_V"/>
    <property type="match status" value="1"/>
</dbReference>
<evidence type="ECO:0000259" key="11">
    <source>
        <dbReference type="PROSITE" id="PS00486"/>
    </source>
</evidence>
<name>A0A835ALW9_9POAL</name>
<evidence type="ECO:0000313" key="12">
    <source>
        <dbReference type="EMBL" id="KAF8666271.1"/>
    </source>
</evidence>
<dbReference type="Proteomes" id="UP000636709">
    <property type="component" value="Unassembled WGS sequence"/>
</dbReference>
<evidence type="ECO:0000256" key="4">
    <source>
        <dbReference type="ARBA" id="ARBA00022741"/>
    </source>
</evidence>
<keyword evidence="13" id="KW-1185">Reference proteome</keyword>
<dbReference type="InterPro" id="IPR036187">
    <property type="entry name" value="DNA_mismatch_repair_MutS_sf"/>
</dbReference>
<dbReference type="InterPro" id="IPR007860">
    <property type="entry name" value="DNA_mmatch_repair_MutS_con_dom"/>
</dbReference>
<dbReference type="InterPro" id="IPR027417">
    <property type="entry name" value="P-loop_NTPase"/>
</dbReference>
<evidence type="ECO:0000256" key="1">
    <source>
        <dbReference type="ARBA" id="ARBA00004123"/>
    </source>
</evidence>
<dbReference type="Gene3D" id="3.30.420.110">
    <property type="entry name" value="MutS, connector domain"/>
    <property type="match status" value="1"/>
</dbReference>
<dbReference type="Gene3D" id="1.10.1420.10">
    <property type="match status" value="2"/>
</dbReference>
<comment type="similarity">
    <text evidence="2">Belongs to the DNA mismatch repair MutS family.</text>
</comment>
<evidence type="ECO:0000256" key="5">
    <source>
        <dbReference type="ARBA" id="ARBA00022763"/>
    </source>
</evidence>
<gene>
    <name evidence="12" type="ORF">HU200_053694</name>
</gene>
<evidence type="ECO:0000256" key="8">
    <source>
        <dbReference type="ARBA" id="ARBA00023204"/>
    </source>
</evidence>
<evidence type="ECO:0000256" key="10">
    <source>
        <dbReference type="ARBA" id="ARBA00073545"/>
    </source>
</evidence>
<evidence type="ECO:0000256" key="2">
    <source>
        <dbReference type="ARBA" id="ARBA00006271"/>
    </source>
</evidence>
<dbReference type="GO" id="GO:0006298">
    <property type="term" value="P:mismatch repair"/>
    <property type="evidence" value="ECO:0007669"/>
    <property type="project" value="InterPro"/>
</dbReference>
<dbReference type="FunFam" id="1.10.1420.10:FF:000003">
    <property type="entry name" value="DNA mismatch repair protein"/>
    <property type="match status" value="1"/>
</dbReference>
<dbReference type="EMBL" id="JACEFO010002311">
    <property type="protein sequence ID" value="KAF8666271.1"/>
    <property type="molecule type" value="Genomic_DNA"/>
</dbReference>
<dbReference type="PANTHER" id="PTHR11361:SF35">
    <property type="entry name" value="DNA MISMATCH REPAIR PROTEIN MSH2"/>
    <property type="match status" value="1"/>
</dbReference>
<dbReference type="InterPro" id="IPR007696">
    <property type="entry name" value="DNA_mismatch_repair_MutS_core"/>
</dbReference>
<dbReference type="InterPro" id="IPR007861">
    <property type="entry name" value="DNA_mismatch_repair_MutS_clamp"/>
</dbReference>
<dbReference type="SUPFAM" id="SSF48334">
    <property type="entry name" value="DNA repair protein MutS, domain III"/>
    <property type="match status" value="1"/>
</dbReference>
<dbReference type="Pfam" id="PF05190">
    <property type="entry name" value="MutS_IV"/>
    <property type="match status" value="1"/>
</dbReference>
<reference evidence="12" key="1">
    <citation type="submission" date="2020-07" db="EMBL/GenBank/DDBJ databases">
        <title>Genome sequence and genetic diversity analysis of an under-domesticated orphan crop, white fonio (Digitaria exilis).</title>
        <authorList>
            <person name="Bennetzen J.L."/>
            <person name="Chen S."/>
            <person name="Ma X."/>
            <person name="Wang X."/>
            <person name="Yssel A.E.J."/>
            <person name="Chaluvadi S.R."/>
            <person name="Johnson M."/>
            <person name="Gangashetty P."/>
            <person name="Hamidou F."/>
            <person name="Sanogo M.D."/>
            <person name="Zwaenepoel A."/>
            <person name="Wallace J."/>
            <person name="Van De Peer Y."/>
            <person name="Van Deynze A."/>
        </authorList>
    </citation>
    <scope>NUCLEOTIDE SEQUENCE</scope>
    <source>
        <tissue evidence="12">Leaves</tissue>
    </source>
</reference>
<dbReference type="GO" id="GO:0005524">
    <property type="term" value="F:ATP binding"/>
    <property type="evidence" value="ECO:0007669"/>
    <property type="project" value="UniProtKB-KW"/>
</dbReference>
<dbReference type="Pfam" id="PF05188">
    <property type="entry name" value="MutS_II"/>
    <property type="match status" value="1"/>
</dbReference>
<evidence type="ECO:0000256" key="6">
    <source>
        <dbReference type="ARBA" id="ARBA00022840"/>
    </source>
</evidence>
<dbReference type="GO" id="GO:0140664">
    <property type="term" value="F:ATP-dependent DNA damage sensor activity"/>
    <property type="evidence" value="ECO:0007669"/>
    <property type="project" value="InterPro"/>
</dbReference>
<dbReference type="AlphaFoldDB" id="A0A835ALW9"/>
<dbReference type="PIRSF" id="PIRSF005813">
    <property type="entry name" value="MSH2"/>
    <property type="match status" value="1"/>
</dbReference>
<evidence type="ECO:0000256" key="7">
    <source>
        <dbReference type="ARBA" id="ARBA00023125"/>
    </source>
</evidence>
<keyword evidence="8" id="KW-0234">DNA repair</keyword>
<dbReference type="SMART" id="SM00533">
    <property type="entry name" value="MUTSd"/>
    <property type="match status" value="1"/>
</dbReference>
<comment type="subcellular location">
    <subcellularLocation>
        <location evidence="1">Nucleus</location>
    </subcellularLocation>
</comment>
<dbReference type="GO" id="GO:0032301">
    <property type="term" value="C:MutSalpha complex"/>
    <property type="evidence" value="ECO:0007669"/>
    <property type="project" value="TreeGrafter"/>
</dbReference>
<sequence>MSALRQLGSSSDGISSASVSKAMFETITRNILLERTDRTLELYEGSGSSWRLTKSGTPGNIGSFEDILFANNDMQDSPVIVALFPMFRESQLYVGLSFLDMTNRKLGLAEFPEDSRFTNVESALVALGCKECLLPADCEKSIDLNPLQDAITNCSVLLTVKKKADFKSRDLAQDLGRIIRGSVVPVGDLLSQFDSALGALGALLSYAELLADDTNYGNYTIEKYNLNRYMRLDSAAVRALNIAEGKTDVNKNFSLFGLLNRTCTVGMGKRLLNRWLKQPLLDVNEINNRLDMVQAIVEDPELHQGLRQQLRRISDIDRLTHSLRKKSANLQPVVKLYQSCTRIPFIQSILQEYNGQFSTLIRTKFLDPLEEWMTENRFGRFASLVETAIDLSQVDNGEYRISPLYSSDLGVLKDELSVVEDHINSLHMHTASDLDLSVDKHLKLEKGPFGHVFRISKKEEQKIRKKLTSNYIIIETRKDGVKFTSSKLKKLGDQYQALLSEYTGCQKKVVDDVVRVSGTFSEVFENFAAVVSELDVLQSFADLATSCPVPYVRPDITASDEGDIILQGSRHPCLEAQDGVNFIPNDCTLVRGKSWFQIITGPNMGGKSTFIRQVGVNVLMAQVGSFVPCDQASISVRDCIFTRVGAGDCQLRGVSTFMQEMLETASILKGASDKSLIIIDELGRGTSTYDGFGLAWAICEHLVEVTRTPTLFATHFHELTALAHSNDDEHRHVSDIGISNYHVGAHIDPSSRKLTMLYKVEPGACDQSFGIHVAEFANFPEAVVALAKSKAAELEDFSSTTTFSEDSKDEVGSKRKRIFSPDDVTRGAARARLFFEELAALPIDEMDVRKTMEMAAKLKADLLKDAVDNPWLQQFF</sequence>
<dbReference type="PROSITE" id="PS00486">
    <property type="entry name" value="DNA_MISMATCH_REPAIR_2"/>
    <property type="match status" value="1"/>
</dbReference>
<dbReference type="OrthoDB" id="295033at2759"/>
<keyword evidence="5" id="KW-0227">DNA damage</keyword>
<organism evidence="12 13">
    <name type="scientific">Digitaria exilis</name>
    <dbReference type="NCBI Taxonomy" id="1010633"/>
    <lineage>
        <taxon>Eukaryota</taxon>
        <taxon>Viridiplantae</taxon>
        <taxon>Streptophyta</taxon>
        <taxon>Embryophyta</taxon>
        <taxon>Tracheophyta</taxon>
        <taxon>Spermatophyta</taxon>
        <taxon>Magnoliopsida</taxon>
        <taxon>Liliopsida</taxon>
        <taxon>Poales</taxon>
        <taxon>Poaceae</taxon>
        <taxon>PACMAD clade</taxon>
        <taxon>Panicoideae</taxon>
        <taxon>Panicodae</taxon>
        <taxon>Paniceae</taxon>
        <taxon>Anthephorinae</taxon>
        <taxon>Digitaria</taxon>
    </lineage>
</organism>
<dbReference type="GO" id="GO:0030983">
    <property type="term" value="F:mismatched DNA binding"/>
    <property type="evidence" value="ECO:0007669"/>
    <property type="project" value="InterPro"/>
</dbReference>
<dbReference type="InterPro" id="IPR011184">
    <property type="entry name" value="DNA_mismatch_repair_Msh2"/>
</dbReference>
<dbReference type="GO" id="GO:0006312">
    <property type="term" value="P:mitotic recombination"/>
    <property type="evidence" value="ECO:0007669"/>
    <property type="project" value="TreeGrafter"/>
</dbReference>
<dbReference type="Pfam" id="PF05192">
    <property type="entry name" value="MutS_III"/>
    <property type="match status" value="1"/>
</dbReference>
<evidence type="ECO:0000313" key="13">
    <source>
        <dbReference type="Proteomes" id="UP000636709"/>
    </source>
</evidence>
<keyword evidence="6" id="KW-0067">ATP-binding</keyword>
<dbReference type="Gene3D" id="3.40.50.300">
    <property type="entry name" value="P-loop containing nucleotide triphosphate hydrolases"/>
    <property type="match status" value="1"/>
</dbReference>
<proteinExistence type="inferred from homology"/>
<feature type="domain" description="DNA mismatch repair proteins mutS family" evidence="11">
    <location>
        <begin position="675"/>
        <end position="691"/>
    </location>
</feature>
<dbReference type="FunFam" id="1.10.1420.10:FF:000021">
    <property type="entry name" value="DNA mismatch repair protein MSH2"/>
    <property type="match status" value="1"/>
</dbReference>
<keyword evidence="7" id="KW-0238">DNA-binding</keyword>
<protein>
    <recommendedName>
        <fullName evidence="10">DNA mismatch repair protein MSH2</fullName>
    </recommendedName>
    <alternativeName>
        <fullName evidence="3">DNA mismatch repair protein Msh2</fullName>
    </alternativeName>
</protein>
<dbReference type="CDD" id="cd03285">
    <property type="entry name" value="ABC_MSH2_euk"/>
    <property type="match status" value="1"/>
</dbReference>
<dbReference type="SUPFAM" id="SSF53150">
    <property type="entry name" value="DNA repair protein MutS, domain II"/>
    <property type="match status" value="1"/>
</dbReference>
<keyword evidence="9" id="KW-0539">Nucleus</keyword>
<dbReference type="InterPro" id="IPR032642">
    <property type="entry name" value="Msh2_ATP-bd"/>
</dbReference>
<evidence type="ECO:0000256" key="3">
    <source>
        <dbReference type="ARBA" id="ARBA00019549"/>
    </source>
</evidence>
<dbReference type="SUPFAM" id="SSF52540">
    <property type="entry name" value="P-loop containing nucleoside triphosphate hydrolases"/>
    <property type="match status" value="1"/>
</dbReference>